<dbReference type="Gene3D" id="3.20.20.70">
    <property type="entry name" value="Aldolase class I"/>
    <property type="match status" value="1"/>
</dbReference>
<comment type="pathway">
    <text evidence="8">Purine metabolism; 7-cyano-7-deazaguanine biosynthesis.</text>
</comment>
<dbReference type="OrthoDB" id="9792276at2"/>
<dbReference type="SUPFAM" id="SSF102114">
    <property type="entry name" value="Radical SAM enzymes"/>
    <property type="match status" value="1"/>
</dbReference>
<dbReference type="InterPro" id="IPR007197">
    <property type="entry name" value="rSAM"/>
</dbReference>
<dbReference type="STRING" id="460265.Mnod_6259"/>
<feature type="domain" description="Radical SAM core" evidence="9">
    <location>
        <begin position="19"/>
        <end position="230"/>
    </location>
</feature>
<dbReference type="PIRSF" id="PIRSF000370">
    <property type="entry name" value="QueE"/>
    <property type="match status" value="1"/>
</dbReference>
<evidence type="ECO:0000256" key="6">
    <source>
        <dbReference type="ARBA" id="ARBA00023014"/>
    </source>
</evidence>
<accession>B8IAL9</accession>
<dbReference type="KEGG" id="mno:Mnod_6259"/>
<dbReference type="UniPathway" id="UPA00391"/>
<dbReference type="SFLD" id="SFLDS00029">
    <property type="entry name" value="Radical_SAM"/>
    <property type="match status" value="1"/>
</dbReference>
<keyword evidence="11" id="KW-1185">Reference proteome</keyword>
<dbReference type="InterPro" id="IPR013785">
    <property type="entry name" value="Aldolase_TIM"/>
</dbReference>
<evidence type="ECO:0000256" key="5">
    <source>
        <dbReference type="ARBA" id="ARBA00023004"/>
    </source>
</evidence>
<evidence type="ECO:0000256" key="8">
    <source>
        <dbReference type="HAMAP-Rule" id="MF_00917"/>
    </source>
</evidence>
<comment type="cofactor">
    <cofactor evidence="8">
        <name>[4Fe-4S] cluster</name>
        <dbReference type="ChEBI" id="CHEBI:49883"/>
    </cofactor>
    <text evidence="8">Binds 1 [4Fe-4S] cluster. The cluster is coordinated with 3 cysteines and an exchangeable S-adenosyl-L-methionine.</text>
</comment>
<keyword evidence="2 8" id="KW-0949">S-adenosyl-L-methionine</keyword>
<gene>
    <name evidence="8" type="primary">queE</name>
    <name evidence="10" type="ordered locus">Mnod_6259</name>
</gene>
<dbReference type="Proteomes" id="UP000008207">
    <property type="component" value="Chromosome"/>
</dbReference>
<protein>
    <recommendedName>
        <fullName evidence="8">7-carboxy-7-deazaguanine synthase</fullName>
        <shortName evidence="8">CDG synthase</shortName>
        <ecNumber evidence="8">4.3.99.3</ecNumber>
    </recommendedName>
    <alternativeName>
        <fullName evidence="8">Queuosine biosynthesis protein QueE</fullName>
    </alternativeName>
</protein>
<evidence type="ECO:0000256" key="1">
    <source>
        <dbReference type="ARBA" id="ARBA00022485"/>
    </source>
</evidence>
<evidence type="ECO:0000313" key="11">
    <source>
        <dbReference type="Proteomes" id="UP000008207"/>
    </source>
</evidence>
<dbReference type="PROSITE" id="PS51918">
    <property type="entry name" value="RADICAL_SAM"/>
    <property type="match status" value="1"/>
</dbReference>
<evidence type="ECO:0000256" key="2">
    <source>
        <dbReference type="ARBA" id="ARBA00022691"/>
    </source>
</evidence>
<sequence length="230" mass="25018">MTVFAVNEIFETFQGEAAFTGTPSVFVRLQGCPVGCAFCDTKMTWHVRPEHEIEVGAMIAKTEDAPTWARLHDEDLAMLVGEFRARHVVFTGGEPALYDLTEVSRRLIDQGRTVQLETSGTALIRIDPHAWVTVSPKIDMPGGLKVLPAAVARANEIKMPIGKPADIEKLQAFLAEHPAVGVAYTGSGPALLIWLQPLSQSEKATALCMEAAAANGWRLSLQTHKFVGVR</sequence>
<dbReference type="InterPro" id="IPR058240">
    <property type="entry name" value="rSAM_sf"/>
</dbReference>
<keyword evidence="6 8" id="KW-0411">Iron-sulfur</keyword>
<reference evidence="10 11" key="1">
    <citation type="submission" date="2009-01" db="EMBL/GenBank/DDBJ databases">
        <title>Complete sequence of chromosome of Methylobacterium nodulans ORS 2060.</title>
        <authorList>
            <consortium name="US DOE Joint Genome Institute"/>
            <person name="Lucas S."/>
            <person name="Copeland A."/>
            <person name="Lapidus A."/>
            <person name="Glavina del Rio T."/>
            <person name="Dalin E."/>
            <person name="Tice H."/>
            <person name="Bruce D."/>
            <person name="Goodwin L."/>
            <person name="Pitluck S."/>
            <person name="Sims D."/>
            <person name="Brettin T."/>
            <person name="Detter J.C."/>
            <person name="Han C."/>
            <person name="Larimer F."/>
            <person name="Land M."/>
            <person name="Hauser L."/>
            <person name="Kyrpides N."/>
            <person name="Ivanova N."/>
            <person name="Marx C.J."/>
            <person name="Richardson P."/>
        </authorList>
    </citation>
    <scope>NUCLEOTIDE SEQUENCE [LARGE SCALE GENOMIC DNA]</scope>
    <source>
        <strain evidence="11">LMG 21967 / CNCM I-2342 / ORS 2060</strain>
    </source>
</reference>
<keyword evidence="1 8" id="KW-0004">4Fe-4S</keyword>
<comment type="similarity">
    <text evidence="8">Belongs to the radical SAM superfamily. 7-carboxy-7-deazaguanine synthase family.</text>
</comment>
<dbReference type="eggNOG" id="COG0602">
    <property type="taxonomic scope" value="Bacteria"/>
</dbReference>
<evidence type="ECO:0000256" key="7">
    <source>
        <dbReference type="ARBA" id="ARBA00023239"/>
    </source>
</evidence>
<feature type="binding site" evidence="8">
    <location>
        <position position="28"/>
    </location>
    <ligand>
        <name>substrate</name>
    </ligand>
</feature>
<comment type="cofactor">
    <cofactor evidence="8">
        <name>S-adenosyl-L-methionine</name>
        <dbReference type="ChEBI" id="CHEBI:59789"/>
    </cofactor>
    <text evidence="8">Binds 1 S-adenosyl-L-methionine per subunit.</text>
</comment>
<feature type="binding site" evidence="8">
    <location>
        <position position="36"/>
    </location>
    <ligand>
        <name>[4Fe-4S] cluster</name>
        <dbReference type="ChEBI" id="CHEBI:49883"/>
        <note>4Fe-4S-S-AdoMet</note>
    </ligand>
</feature>
<comment type="subunit">
    <text evidence="8">Homodimer.</text>
</comment>
<dbReference type="HAMAP" id="MF_00917">
    <property type="entry name" value="QueE"/>
    <property type="match status" value="1"/>
</dbReference>
<dbReference type="InterPro" id="IPR027609">
    <property type="entry name" value="rSAM_QueE_proteobac"/>
</dbReference>
<feature type="binding site" evidence="8">
    <location>
        <begin position="135"/>
        <end position="137"/>
    </location>
    <ligand>
        <name>S-adenosyl-L-methionine</name>
        <dbReference type="ChEBI" id="CHEBI:59789"/>
    </ligand>
</feature>
<dbReference type="EMBL" id="CP001349">
    <property type="protein sequence ID" value="ACL61064.1"/>
    <property type="molecule type" value="Genomic_DNA"/>
</dbReference>
<evidence type="ECO:0000256" key="4">
    <source>
        <dbReference type="ARBA" id="ARBA00022842"/>
    </source>
</evidence>
<keyword evidence="7 8" id="KW-0456">Lyase</keyword>
<evidence type="ECO:0000259" key="9">
    <source>
        <dbReference type="PROSITE" id="PS51918"/>
    </source>
</evidence>
<evidence type="ECO:0000313" key="10">
    <source>
        <dbReference type="EMBL" id="ACL61064.1"/>
    </source>
</evidence>
<dbReference type="GO" id="GO:1904047">
    <property type="term" value="F:S-adenosyl-L-methionine binding"/>
    <property type="evidence" value="ECO:0007669"/>
    <property type="project" value="UniProtKB-UniRule"/>
</dbReference>
<dbReference type="GO" id="GO:0008616">
    <property type="term" value="P:tRNA queuosine(34) biosynthetic process"/>
    <property type="evidence" value="ECO:0007669"/>
    <property type="project" value="UniProtKB-UniRule"/>
</dbReference>
<dbReference type="PANTHER" id="PTHR42836">
    <property type="entry name" value="7-CARBOXY-7-DEAZAGUANINE SYNTHASE"/>
    <property type="match status" value="1"/>
</dbReference>
<dbReference type="GO" id="GO:0051539">
    <property type="term" value="F:4 iron, 4 sulfur cluster binding"/>
    <property type="evidence" value="ECO:0007669"/>
    <property type="project" value="UniProtKB-UniRule"/>
</dbReference>
<dbReference type="CDD" id="cd01335">
    <property type="entry name" value="Radical_SAM"/>
    <property type="match status" value="1"/>
</dbReference>
<organism evidence="10 11">
    <name type="scientific">Methylobacterium nodulans (strain LMG 21967 / CNCM I-2342 / ORS 2060)</name>
    <dbReference type="NCBI Taxonomy" id="460265"/>
    <lineage>
        <taxon>Bacteria</taxon>
        <taxon>Pseudomonadati</taxon>
        <taxon>Pseudomonadota</taxon>
        <taxon>Alphaproteobacteria</taxon>
        <taxon>Hyphomicrobiales</taxon>
        <taxon>Methylobacteriaceae</taxon>
        <taxon>Methylobacterium</taxon>
    </lineage>
</organism>
<dbReference type="InterPro" id="IPR024924">
    <property type="entry name" value="7-CO-7-deazaguanine_synth-like"/>
</dbReference>
<dbReference type="PANTHER" id="PTHR42836:SF1">
    <property type="entry name" value="7-CARBOXY-7-DEAZAGUANINE SYNTHASE"/>
    <property type="match status" value="1"/>
</dbReference>
<comment type="catalytic activity">
    <reaction evidence="8">
        <text>6-carboxy-5,6,7,8-tetrahydropterin + H(+) = 7-carboxy-7-carbaguanine + NH4(+)</text>
        <dbReference type="Rhea" id="RHEA:27974"/>
        <dbReference type="ChEBI" id="CHEBI:15378"/>
        <dbReference type="ChEBI" id="CHEBI:28938"/>
        <dbReference type="ChEBI" id="CHEBI:61032"/>
        <dbReference type="ChEBI" id="CHEBI:61036"/>
        <dbReference type="EC" id="4.3.99.3"/>
    </reaction>
</comment>
<dbReference type="HOGENOM" id="CLU_066739_3_0_5"/>
<feature type="binding site" evidence="8">
    <location>
        <position position="41"/>
    </location>
    <ligand>
        <name>Mg(2+)</name>
        <dbReference type="ChEBI" id="CHEBI:18420"/>
    </ligand>
</feature>
<comment type="function">
    <text evidence="8">Catalyzes the complex heterocyclic radical-mediated conversion of 6-carboxy-5,6,7,8-tetrahydropterin (CPH4) to 7-carboxy-7-deazaguanine (CDG), a step common to the biosynthetic pathways of all 7-deazapurine-containing compounds.</text>
</comment>
<keyword evidence="8" id="KW-0671">Queuosine biosynthesis</keyword>
<dbReference type="GO" id="GO:0000287">
    <property type="term" value="F:magnesium ion binding"/>
    <property type="evidence" value="ECO:0007669"/>
    <property type="project" value="UniProtKB-UniRule"/>
</dbReference>
<keyword evidence="3 8" id="KW-0479">Metal-binding</keyword>
<feature type="binding site" evidence="8">
    <location>
        <position position="93"/>
    </location>
    <ligand>
        <name>S-adenosyl-L-methionine</name>
        <dbReference type="ChEBI" id="CHEBI:59789"/>
    </ligand>
</feature>
<evidence type="ECO:0000256" key="3">
    <source>
        <dbReference type="ARBA" id="ARBA00022723"/>
    </source>
</evidence>
<name>B8IAL9_METNO</name>
<proteinExistence type="inferred from homology"/>
<feature type="binding site" evidence="8">
    <location>
        <begin position="38"/>
        <end position="40"/>
    </location>
    <ligand>
        <name>S-adenosyl-L-methionine</name>
        <dbReference type="ChEBI" id="CHEBI:59789"/>
    </ligand>
</feature>
<feature type="binding site" evidence="8">
    <location>
        <begin position="13"/>
        <end position="15"/>
    </location>
    <ligand>
        <name>substrate</name>
    </ligand>
</feature>
<dbReference type="RefSeq" id="WP_015932646.1">
    <property type="nucleotide sequence ID" value="NC_011894.1"/>
</dbReference>
<keyword evidence="5 8" id="KW-0408">Iron</keyword>
<dbReference type="GO" id="GO:0016840">
    <property type="term" value="F:carbon-nitrogen lyase activity"/>
    <property type="evidence" value="ECO:0007669"/>
    <property type="project" value="UniProtKB-UniRule"/>
</dbReference>
<comment type="caution">
    <text evidence="8">Lacks conserved residue(s) required for the propagation of feature annotation.</text>
</comment>
<feature type="binding site" evidence="8">
    <location>
        <position position="39"/>
    </location>
    <ligand>
        <name>[4Fe-4S] cluster</name>
        <dbReference type="ChEBI" id="CHEBI:49883"/>
        <note>4Fe-4S-S-AdoMet</note>
    </ligand>
</feature>
<comment type="cofactor">
    <cofactor evidence="8">
        <name>Mg(2+)</name>
        <dbReference type="ChEBI" id="CHEBI:18420"/>
    </cofactor>
</comment>
<dbReference type="Pfam" id="PF04055">
    <property type="entry name" value="Radical_SAM"/>
    <property type="match status" value="1"/>
</dbReference>
<dbReference type="EC" id="4.3.99.3" evidence="8"/>
<dbReference type="AlphaFoldDB" id="B8IAL9"/>
<feature type="binding site" evidence="8">
    <location>
        <position position="91"/>
    </location>
    <ligand>
        <name>substrate</name>
    </ligand>
</feature>
<feature type="binding site" evidence="8">
    <location>
        <position position="32"/>
    </location>
    <ligand>
        <name>[4Fe-4S] cluster</name>
        <dbReference type="ChEBI" id="CHEBI:49883"/>
        <note>4Fe-4S-S-AdoMet</note>
    </ligand>
</feature>
<dbReference type="NCBIfam" id="TIGR04322">
    <property type="entry name" value="rSAM_QueE_Ecoli"/>
    <property type="match status" value="1"/>
</dbReference>
<keyword evidence="4 8" id="KW-0460">Magnesium</keyword>